<reference evidence="6" key="1">
    <citation type="journal article" date="2019" name="Int. J. Syst. Evol. Microbiol.">
        <title>The Global Catalogue of Microorganisms (GCM) 10K type strain sequencing project: providing services to taxonomists for standard genome sequencing and annotation.</title>
        <authorList>
            <consortium name="The Broad Institute Genomics Platform"/>
            <consortium name="The Broad Institute Genome Sequencing Center for Infectious Disease"/>
            <person name="Wu L."/>
            <person name="Ma J."/>
        </authorList>
    </citation>
    <scope>NUCLEOTIDE SEQUENCE [LARGE SCALE GENOMIC DNA]</scope>
    <source>
        <strain evidence="6">KCTC 42456</strain>
    </source>
</reference>
<dbReference type="Gene3D" id="1.10.10.10">
    <property type="entry name" value="Winged helix-like DNA-binding domain superfamily/Winged helix DNA-binding domain"/>
    <property type="match status" value="1"/>
</dbReference>
<sequence length="578" mass="66822">MTHLYKHLFKTLIPFLVFYGFFCQPLLAQAKYEQLLNKTFAQRIFQLKAIIDGDVVDVPDSAVAFANIAKFKKFALAHKDEELILEADLLVGYYVVWHRGENTALVVKTLKTIIEKANGEDNIVIEARARALLANYYFRDKNYYELGFEVYFELEKFLEKVPAAQLPDKLVITYLIGECYYYFGEYEKALAYSKKAVALKPALINNGTYNNARNTIGLCYQLMGKLDSSDYYLKKLLNKNDPSYNADWEAIAKGNLGYNCYLRGDYKQAVPLLEADVKAAVARYDWGLASGSLIPLADIYLKLGLRDKAEKLVFQAKSYAELSKQYHRYATLYPVMSKMYAAKGELSLSNLYVDSAIYVKDSLARKFSAMQLFRAQQKLALQKHHLELDKVVSDKRMKTFERNLLLMILVSLIILAIYVYYNQTKRHQQQALIANLELENKERKLKDLKQQLYAFANNIIEKKQQIELLEKEFGKMSDNTILEKLRQHTIITDEGWERFRIIFSQVHVGYFQRLKDKIPDLTPAETRFMALNKLQLSNKEMAAVLGISIQSVRNIRSRLLKKLNLLDQESFEGFADEI</sequence>
<keyword evidence="2" id="KW-0175">Coiled coil</keyword>
<feature type="transmembrane region" description="Helical" evidence="3">
    <location>
        <begin position="404"/>
        <end position="421"/>
    </location>
</feature>
<dbReference type="EMBL" id="JBHULV010000008">
    <property type="protein sequence ID" value="MFD2730405.1"/>
    <property type="molecule type" value="Genomic_DNA"/>
</dbReference>
<dbReference type="PROSITE" id="PS50005">
    <property type="entry name" value="TPR"/>
    <property type="match status" value="1"/>
</dbReference>
<feature type="repeat" description="TPR" evidence="1">
    <location>
        <begin position="170"/>
        <end position="203"/>
    </location>
</feature>
<dbReference type="InterPro" id="IPR000792">
    <property type="entry name" value="Tscrpt_reg_LuxR_C"/>
</dbReference>
<protein>
    <recommendedName>
        <fullName evidence="4">HTH luxR-type domain-containing protein</fullName>
    </recommendedName>
</protein>
<dbReference type="Gene3D" id="1.25.40.10">
    <property type="entry name" value="Tetratricopeptide repeat domain"/>
    <property type="match status" value="2"/>
</dbReference>
<evidence type="ECO:0000256" key="3">
    <source>
        <dbReference type="SAM" id="Phobius"/>
    </source>
</evidence>
<evidence type="ECO:0000313" key="6">
    <source>
        <dbReference type="Proteomes" id="UP001597546"/>
    </source>
</evidence>
<dbReference type="InterPro" id="IPR016032">
    <property type="entry name" value="Sig_transdc_resp-reg_C-effctor"/>
</dbReference>
<evidence type="ECO:0000259" key="4">
    <source>
        <dbReference type="SMART" id="SM00421"/>
    </source>
</evidence>
<evidence type="ECO:0000313" key="5">
    <source>
        <dbReference type="EMBL" id="MFD2730405.1"/>
    </source>
</evidence>
<evidence type="ECO:0000256" key="2">
    <source>
        <dbReference type="SAM" id="Coils"/>
    </source>
</evidence>
<accession>A0ABW5TM94</accession>
<keyword evidence="3" id="KW-0812">Transmembrane</keyword>
<keyword evidence="6" id="KW-1185">Reference proteome</keyword>
<dbReference type="SUPFAM" id="SSF48452">
    <property type="entry name" value="TPR-like"/>
    <property type="match status" value="2"/>
</dbReference>
<organism evidence="5 6">
    <name type="scientific">Pedobacter alpinus</name>
    <dbReference type="NCBI Taxonomy" id="1590643"/>
    <lineage>
        <taxon>Bacteria</taxon>
        <taxon>Pseudomonadati</taxon>
        <taxon>Bacteroidota</taxon>
        <taxon>Sphingobacteriia</taxon>
        <taxon>Sphingobacteriales</taxon>
        <taxon>Sphingobacteriaceae</taxon>
        <taxon>Pedobacter</taxon>
    </lineage>
</organism>
<evidence type="ECO:0000256" key="1">
    <source>
        <dbReference type="PROSITE-ProRule" id="PRU00339"/>
    </source>
</evidence>
<dbReference type="Proteomes" id="UP001597546">
    <property type="component" value="Unassembled WGS sequence"/>
</dbReference>
<name>A0ABW5TM94_9SPHI</name>
<dbReference type="SMART" id="SM00028">
    <property type="entry name" value="TPR"/>
    <property type="match status" value="3"/>
</dbReference>
<feature type="coiled-coil region" evidence="2">
    <location>
        <begin position="431"/>
        <end position="479"/>
    </location>
</feature>
<gene>
    <name evidence="5" type="ORF">ACFSSE_01685</name>
</gene>
<dbReference type="InterPro" id="IPR019734">
    <property type="entry name" value="TPR_rpt"/>
</dbReference>
<keyword evidence="3" id="KW-0472">Membrane</keyword>
<comment type="caution">
    <text evidence="5">The sequence shown here is derived from an EMBL/GenBank/DDBJ whole genome shotgun (WGS) entry which is preliminary data.</text>
</comment>
<feature type="domain" description="HTH luxR-type" evidence="4">
    <location>
        <begin position="518"/>
        <end position="575"/>
    </location>
</feature>
<dbReference type="SUPFAM" id="SSF46894">
    <property type="entry name" value="C-terminal effector domain of the bipartite response regulators"/>
    <property type="match status" value="1"/>
</dbReference>
<keyword evidence="1" id="KW-0802">TPR repeat</keyword>
<dbReference type="InterPro" id="IPR011990">
    <property type="entry name" value="TPR-like_helical_dom_sf"/>
</dbReference>
<dbReference type="RefSeq" id="WP_379040859.1">
    <property type="nucleotide sequence ID" value="NZ_JBHSKW010000005.1"/>
</dbReference>
<dbReference type="InterPro" id="IPR036388">
    <property type="entry name" value="WH-like_DNA-bd_sf"/>
</dbReference>
<keyword evidence="3" id="KW-1133">Transmembrane helix</keyword>
<proteinExistence type="predicted"/>
<dbReference type="SMART" id="SM00421">
    <property type="entry name" value="HTH_LUXR"/>
    <property type="match status" value="1"/>
</dbReference>